<feature type="DNA-binding region" description="H-T-H motif" evidence="4">
    <location>
        <begin position="59"/>
        <end position="78"/>
    </location>
</feature>
<dbReference type="InterPro" id="IPR009057">
    <property type="entry name" value="Homeodomain-like_sf"/>
</dbReference>
<dbReference type="Pfam" id="PF16925">
    <property type="entry name" value="TetR_C_13"/>
    <property type="match status" value="1"/>
</dbReference>
<name>A0ABX0FKM0_9BURK</name>
<keyword evidence="3" id="KW-0804">Transcription</keyword>
<dbReference type="SUPFAM" id="SSF46689">
    <property type="entry name" value="Homeodomain-like"/>
    <property type="match status" value="1"/>
</dbReference>
<organism evidence="6 7">
    <name type="scientific">Duganella aceris</name>
    <dbReference type="NCBI Taxonomy" id="2703883"/>
    <lineage>
        <taxon>Bacteria</taxon>
        <taxon>Pseudomonadati</taxon>
        <taxon>Pseudomonadota</taxon>
        <taxon>Betaproteobacteria</taxon>
        <taxon>Burkholderiales</taxon>
        <taxon>Oxalobacteraceae</taxon>
        <taxon>Telluria group</taxon>
        <taxon>Duganella</taxon>
    </lineage>
</organism>
<evidence type="ECO:0000256" key="1">
    <source>
        <dbReference type="ARBA" id="ARBA00023015"/>
    </source>
</evidence>
<evidence type="ECO:0000259" key="5">
    <source>
        <dbReference type="PROSITE" id="PS50977"/>
    </source>
</evidence>
<evidence type="ECO:0000256" key="4">
    <source>
        <dbReference type="PROSITE-ProRule" id="PRU00335"/>
    </source>
</evidence>
<keyword evidence="1" id="KW-0805">Transcription regulation</keyword>
<keyword evidence="7" id="KW-1185">Reference proteome</keyword>
<dbReference type="SUPFAM" id="SSF48498">
    <property type="entry name" value="Tetracyclin repressor-like, C-terminal domain"/>
    <property type="match status" value="1"/>
</dbReference>
<evidence type="ECO:0000313" key="7">
    <source>
        <dbReference type="Proteomes" id="UP000666369"/>
    </source>
</evidence>
<feature type="domain" description="HTH tetR-type" evidence="5">
    <location>
        <begin position="36"/>
        <end position="96"/>
    </location>
</feature>
<evidence type="ECO:0000256" key="2">
    <source>
        <dbReference type="ARBA" id="ARBA00023125"/>
    </source>
</evidence>
<evidence type="ECO:0000313" key="6">
    <source>
        <dbReference type="EMBL" id="NGZ85066.1"/>
    </source>
</evidence>
<accession>A0ABX0FKM0</accession>
<evidence type="ECO:0000256" key="3">
    <source>
        <dbReference type="ARBA" id="ARBA00023163"/>
    </source>
</evidence>
<dbReference type="Pfam" id="PF00440">
    <property type="entry name" value="TetR_N"/>
    <property type="match status" value="1"/>
</dbReference>
<dbReference type="InterPro" id="IPR001647">
    <property type="entry name" value="HTH_TetR"/>
</dbReference>
<dbReference type="Proteomes" id="UP000666369">
    <property type="component" value="Unassembled WGS sequence"/>
</dbReference>
<gene>
    <name evidence="6" type="ORF">GW587_12490</name>
</gene>
<dbReference type="PANTHER" id="PTHR47506:SF6">
    <property type="entry name" value="HTH-TYPE TRANSCRIPTIONAL REPRESSOR NEMR"/>
    <property type="match status" value="1"/>
</dbReference>
<dbReference type="InterPro" id="IPR036271">
    <property type="entry name" value="Tet_transcr_reg_TetR-rel_C_sf"/>
</dbReference>
<sequence length="235" mass="25767">MILCSYIPNPAVQCVARNSFISHTSSLNTEPQMSRSSNREKILVEGMRVVLQHGLGGASVRDIVQAAGVPQGSFTNHFVSKEAFGRELLDIYFENIRSVIDDTLRNNAVRPLTGLRNFISANQMRLERDGMQNGCLSGNFSAEAIDQSEGIRLQLIVIFNEIRNSVAYCLRRAVREGAVPVDIACDDLAGAVVGGLQGAILLSKVQRNASAIEQFEYVLFSLVLQRPDLLTKSPT</sequence>
<dbReference type="EMBL" id="JAADJT010000005">
    <property type="protein sequence ID" value="NGZ85066.1"/>
    <property type="molecule type" value="Genomic_DNA"/>
</dbReference>
<dbReference type="InterPro" id="IPR011075">
    <property type="entry name" value="TetR_C"/>
</dbReference>
<proteinExistence type="predicted"/>
<comment type="caution">
    <text evidence="6">The sequence shown here is derived from an EMBL/GenBank/DDBJ whole genome shotgun (WGS) entry which is preliminary data.</text>
</comment>
<reference evidence="7" key="1">
    <citation type="submission" date="2023-07" db="EMBL/GenBank/DDBJ databases">
        <title>Duganella aceri sp. nov., isolated from tree sap.</title>
        <authorList>
            <person name="Kim I.S."/>
        </authorList>
    </citation>
    <scope>NUCLEOTIDE SEQUENCE [LARGE SCALE GENOMIC DNA]</scope>
    <source>
        <strain evidence="7">SAP-35</strain>
    </source>
</reference>
<dbReference type="PROSITE" id="PS50977">
    <property type="entry name" value="HTH_TETR_2"/>
    <property type="match status" value="1"/>
</dbReference>
<dbReference type="Gene3D" id="1.10.357.10">
    <property type="entry name" value="Tetracycline Repressor, domain 2"/>
    <property type="match status" value="1"/>
</dbReference>
<keyword evidence="2 4" id="KW-0238">DNA-binding</keyword>
<protein>
    <submittedName>
        <fullName evidence="6">TetR family transcriptional regulator</fullName>
    </submittedName>
</protein>
<dbReference type="PANTHER" id="PTHR47506">
    <property type="entry name" value="TRANSCRIPTIONAL REGULATORY PROTEIN"/>
    <property type="match status" value="1"/>
</dbReference>